<dbReference type="PROSITE" id="PS50031">
    <property type="entry name" value="EH"/>
    <property type="match status" value="1"/>
</dbReference>
<feature type="compositionally biased region" description="Low complexity" evidence="1">
    <location>
        <begin position="66"/>
        <end position="79"/>
    </location>
</feature>
<feature type="compositionally biased region" description="Basic residues" evidence="1">
    <location>
        <begin position="573"/>
        <end position="598"/>
    </location>
</feature>
<keyword evidence="4" id="KW-1185">Reference proteome</keyword>
<feature type="compositionally biased region" description="Polar residues" evidence="1">
    <location>
        <begin position="296"/>
        <end position="311"/>
    </location>
</feature>
<feature type="region of interest" description="Disordered" evidence="1">
    <location>
        <begin position="1"/>
        <end position="127"/>
    </location>
</feature>
<feature type="compositionally biased region" description="Basic residues" evidence="1">
    <location>
        <begin position="183"/>
        <end position="193"/>
    </location>
</feature>
<dbReference type="CDD" id="cd00052">
    <property type="entry name" value="EH"/>
    <property type="match status" value="1"/>
</dbReference>
<feature type="compositionally biased region" description="Low complexity" evidence="1">
    <location>
        <begin position="358"/>
        <end position="374"/>
    </location>
</feature>
<feature type="region of interest" description="Disordered" evidence="1">
    <location>
        <begin position="150"/>
        <end position="476"/>
    </location>
</feature>
<dbReference type="PANTHER" id="PTHR11216">
    <property type="entry name" value="EH DOMAIN"/>
    <property type="match status" value="1"/>
</dbReference>
<dbReference type="AlphaFoldDB" id="A0A2T2NLC9"/>
<dbReference type="Gene3D" id="1.10.238.10">
    <property type="entry name" value="EF-hand"/>
    <property type="match status" value="1"/>
</dbReference>
<feature type="compositionally biased region" description="Basic and acidic residues" evidence="1">
    <location>
        <begin position="395"/>
        <end position="406"/>
    </location>
</feature>
<dbReference type="EMBL" id="KZ678136">
    <property type="protein sequence ID" value="PSN66233.1"/>
    <property type="molecule type" value="Genomic_DNA"/>
</dbReference>
<evidence type="ECO:0000313" key="3">
    <source>
        <dbReference type="EMBL" id="PSN66233.1"/>
    </source>
</evidence>
<evidence type="ECO:0000256" key="1">
    <source>
        <dbReference type="SAM" id="MobiDB-lite"/>
    </source>
</evidence>
<organism evidence="3 4">
    <name type="scientific">Corynespora cassiicola Philippines</name>
    <dbReference type="NCBI Taxonomy" id="1448308"/>
    <lineage>
        <taxon>Eukaryota</taxon>
        <taxon>Fungi</taxon>
        <taxon>Dikarya</taxon>
        <taxon>Ascomycota</taxon>
        <taxon>Pezizomycotina</taxon>
        <taxon>Dothideomycetes</taxon>
        <taxon>Pleosporomycetidae</taxon>
        <taxon>Pleosporales</taxon>
        <taxon>Corynesporascaceae</taxon>
        <taxon>Corynespora</taxon>
    </lineage>
</organism>
<dbReference type="InterPro" id="IPR000261">
    <property type="entry name" value="EH_dom"/>
</dbReference>
<sequence>MSSATSARNTAKVPQPTGDTQFNVRDAALRGASSAFAKPPVKPKPQVNTYTGGNNGALLAATKVGTGTPRAATPAADASPLRRDWTGGSARELGLRPNHSPMQPPSNSSSSTLGVPDDYLSDRGSSPSNIAAKLAAARFSPMKPLPQATVAPVVSERDPNEADVLPPAGSVGNVLSRLDSQKPVKRPPKPKRRGSVESQSIASSQRTPIDKPTDDTPIPPTTSLVKQFEQNRPKTPTKQIAEPLVISQKAPPPLRSPKPLRKIKPPPEPEDELVLARKKTKTPPPVKPKPKPPVESMQSTEGTKDQASFNNLRRDSLGHPPIRKKPSDLALIKTPTRPVPPPKRGTRQSRPKSDDLVRSTSRSTSFQRRMSSSMRSEDVPSSPASFVSAQEEQEQPEREEREEKPKPSLPPPRRSGKAKTEGATSETRPKVASPLPPRPQTPSNKLASPLQVPERFTPRPASAMGSSPPSGILYHSNYQRDSAKAISKHMTGDSLSSAMVGAALASSRNASPAPSSTATPPIPIRKHHHHHHHSPFHRSPSPPKSSPKPSGKLLTTLRKEPSSSSDEDENEKYKRKGTRIMGMGRKHPNKHHEGTRKRWRDQITERERKRYEGVWAANKGLYILPSQASKSPSQSPPDDESSLDVCNLVTREIWLRSRLSEDVLEEVWDLVDSRGIGRLKREEFVVGLWLIDQRLKGRKLPVKVSEHVWGSVRGAGVKVKVKP</sequence>
<dbReference type="GO" id="GO:0005886">
    <property type="term" value="C:plasma membrane"/>
    <property type="evidence" value="ECO:0007669"/>
    <property type="project" value="TreeGrafter"/>
</dbReference>
<reference evidence="3 4" key="1">
    <citation type="journal article" date="2018" name="Front. Microbiol.">
        <title>Genome-Wide Analysis of Corynespora cassiicola Leaf Fall Disease Putative Effectors.</title>
        <authorList>
            <person name="Lopez D."/>
            <person name="Ribeiro S."/>
            <person name="Label P."/>
            <person name="Fumanal B."/>
            <person name="Venisse J.S."/>
            <person name="Kohler A."/>
            <person name="de Oliveira R.R."/>
            <person name="Labutti K."/>
            <person name="Lipzen A."/>
            <person name="Lail K."/>
            <person name="Bauer D."/>
            <person name="Ohm R.A."/>
            <person name="Barry K.W."/>
            <person name="Spatafora J."/>
            <person name="Grigoriev I.V."/>
            <person name="Martin F.M."/>
            <person name="Pujade-Renaud V."/>
        </authorList>
    </citation>
    <scope>NUCLEOTIDE SEQUENCE [LARGE SCALE GENOMIC DNA]</scope>
    <source>
        <strain evidence="3 4">Philippines</strain>
    </source>
</reference>
<dbReference type="PANTHER" id="PTHR11216:SF174">
    <property type="entry name" value="GH06923P"/>
    <property type="match status" value="1"/>
</dbReference>
<dbReference type="SUPFAM" id="SSF47473">
    <property type="entry name" value="EF-hand"/>
    <property type="match status" value="1"/>
</dbReference>
<dbReference type="SMART" id="SM00027">
    <property type="entry name" value="EH"/>
    <property type="match status" value="1"/>
</dbReference>
<feature type="compositionally biased region" description="Low complexity" evidence="1">
    <location>
        <begin position="458"/>
        <end position="471"/>
    </location>
</feature>
<protein>
    <recommendedName>
        <fullName evidence="2">EH domain-containing protein</fullName>
    </recommendedName>
</protein>
<accession>A0A2T2NLC9</accession>
<dbReference type="GO" id="GO:0005737">
    <property type="term" value="C:cytoplasm"/>
    <property type="evidence" value="ECO:0007669"/>
    <property type="project" value="TreeGrafter"/>
</dbReference>
<proteinExistence type="predicted"/>
<feature type="compositionally biased region" description="Pro residues" evidence="1">
    <location>
        <begin position="282"/>
        <end position="293"/>
    </location>
</feature>
<feature type="compositionally biased region" description="Basic residues" evidence="1">
    <location>
        <begin position="524"/>
        <end position="536"/>
    </location>
</feature>
<feature type="domain" description="EH" evidence="2">
    <location>
        <begin position="607"/>
        <end position="701"/>
    </location>
</feature>
<dbReference type="Pfam" id="PF12763">
    <property type="entry name" value="EH"/>
    <property type="match status" value="1"/>
</dbReference>
<evidence type="ECO:0000259" key="2">
    <source>
        <dbReference type="PROSITE" id="PS50031"/>
    </source>
</evidence>
<evidence type="ECO:0000313" key="4">
    <source>
        <dbReference type="Proteomes" id="UP000240883"/>
    </source>
</evidence>
<feature type="compositionally biased region" description="Polar residues" evidence="1">
    <location>
        <begin position="196"/>
        <end position="206"/>
    </location>
</feature>
<gene>
    <name evidence="3" type="ORF">BS50DRAFT_410396</name>
</gene>
<dbReference type="STRING" id="1448308.A0A2T2NLC9"/>
<feature type="compositionally biased region" description="Polar residues" evidence="1">
    <location>
        <begin position="223"/>
        <end position="238"/>
    </location>
</feature>
<dbReference type="InterPro" id="IPR011992">
    <property type="entry name" value="EF-hand-dom_pair"/>
</dbReference>
<feature type="compositionally biased region" description="Low complexity" evidence="1">
    <location>
        <begin position="97"/>
        <end position="111"/>
    </location>
</feature>
<dbReference type="Proteomes" id="UP000240883">
    <property type="component" value="Unassembled WGS sequence"/>
</dbReference>
<name>A0A2T2NLC9_CORCC</name>
<dbReference type="OrthoDB" id="10045710at2759"/>
<feature type="compositionally biased region" description="Low complexity" evidence="1">
    <location>
        <begin position="503"/>
        <end position="519"/>
    </location>
</feature>
<feature type="region of interest" description="Disordered" evidence="1">
    <location>
        <begin position="503"/>
        <end position="598"/>
    </location>
</feature>